<dbReference type="RefSeq" id="WP_029053183.1">
    <property type="nucleotide sequence ID" value="NZ_CP015108.1"/>
</dbReference>
<gene>
    <name evidence="2" type="ORF">SporoS204_14980</name>
</gene>
<name>A0ABM6JYP5_SPOUR</name>
<evidence type="ECO:0000256" key="1">
    <source>
        <dbReference type="SAM" id="MobiDB-lite"/>
    </source>
</evidence>
<proteinExistence type="predicted"/>
<sequence>MSLKAIELQIAIPKTFEAGKIAEQKQQQSQLAQDVANMQTEKQTLKSRETVMKSDPYAKLDGDDRQPDDESQRHLEKIEKEQQQAKHPFKGSFVDYSG</sequence>
<evidence type="ECO:0008006" key="4">
    <source>
        <dbReference type="Google" id="ProtNLM"/>
    </source>
</evidence>
<organism evidence="2 3">
    <name type="scientific">Sporosarcina ureae</name>
    <dbReference type="NCBI Taxonomy" id="1571"/>
    <lineage>
        <taxon>Bacteria</taxon>
        <taxon>Bacillati</taxon>
        <taxon>Bacillota</taxon>
        <taxon>Bacilli</taxon>
        <taxon>Bacillales</taxon>
        <taxon>Caryophanaceae</taxon>
        <taxon>Sporosarcina</taxon>
    </lineage>
</organism>
<keyword evidence="3" id="KW-1185">Reference proteome</keyword>
<reference evidence="2 3" key="1">
    <citation type="submission" date="2016-04" db="EMBL/GenBank/DDBJ databases">
        <title>Comparative Genomics and Epigenetics of Sporosarcina ureae.</title>
        <authorList>
            <person name="Oliver A.S."/>
            <person name="Cooper K.K."/>
        </authorList>
    </citation>
    <scope>NUCLEOTIDE SEQUENCE [LARGE SCALE GENOMIC DNA]</scope>
    <source>
        <strain evidence="2 3">S204</strain>
    </source>
</reference>
<protein>
    <recommendedName>
        <fullName evidence="4">RNA polymerase subunit sigma</fullName>
    </recommendedName>
</protein>
<dbReference type="EMBL" id="CP015108">
    <property type="protein sequence ID" value="ARF15340.1"/>
    <property type="molecule type" value="Genomic_DNA"/>
</dbReference>
<evidence type="ECO:0000313" key="3">
    <source>
        <dbReference type="Proteomes" id="UP000192486"/>
    </source>
</evidence>
<feature type="region of interest" description="Disordered" evidence="1">
    <location>
        <begin position="32"/>
        <end position="98"/>
    </location>
</feature>
<feature type="compositionally biased region" description="Basic and acidic residues" evidence="1">
    <location>
        <begin position="43"/>
        <end position="84"/>
    </location>
</feature>
<evidence type="ECO:0000313" key="2">
    <source>
        <dbReference type="EMBL" id="ARF15340.1"/>
    </source>
</evidence>
<dbReference type="Proteomes" id="UP000192486">
    <property type="component" value="Chromosome"/>
</dbReference>
<accession>A0ABM6JYP5</accession>